<feature type="region of interest" description="Disordered" evidence="1">
    <location>
        <begin position="19"/>
        <end position="99"/>
    </location>
</feature>
<accession>A0A0A9AH75</accession>
<reference evidence="2" key="1">
    <citation type="submission" date="2014-09" db="EMBL/GenBank/DDBJ databases">
        <authorList>
            <person name="Magalhaes I.L.F."/>
            <person name="Oliveira U."/>
            <person name="Santos F.R."/>
            <person name="Vidigal T.H.D.A."/>
            <person name="Brescovit A.D."/>
            <person name="Santos A.J."/>
        </authorList>
    </citation>
    <scope>NUCLEOTIDE SEQUENCE</scope>
    <source>
        <tissue evidence="2">Shoot tissue taken approximately 20 cm above the soil surface</tissue>
    </source>
</reference>
<dbReference type="EMBL" id="GBRH01248692">
    <property type="protein sequence ID" value="JAD49203.1"/>
    <property type="molecule type" value="Transcribed_RNA"/>
</dbReference>
<protein>
    <submittedName>
        <fullName evidence="2">Uncharacterized protein</fullName>
    </submittedName>
</protein>
<proteinExistence type="predicted"/>
<dbReference type="AlphaFoldDB" id="A0A0A9AH75"/>
<reference evidence="2" key="2">
    <citation type="journal article" date="2015" name="Data Brief">
        <title>Shoot transcriptome of the giant reed, Arundo donax.</title>
        <authorList>
            <person name="Barrero R.A."/>
            <person name="Guerrero F.D."/>
            <person name="Moolhuijzen P."/>
            <person name="Goolsby J.A."/>
            <person name="Tidwell J."/>
            <person name="Bellgard S.E."/>
            <person name="Bellgard M.I."/>
        </authorList>
    </citation>
    <scope>NUCLEOTIDE SEQUENCE</scope>
    <source>
        <tissue evidence="2">Shoot tissue taken approximately 20 cm above the soil surface</tissue>
    </source>
</reference>
<organism evidence="2">
    <name type="scientific">Arundo donax</name>
    <name type="common">Giant reed</name>
    <name type="synonym">Donax arundinaceus</name>
    <dbReference type="NCBI Taxonomy" id="35708"/>
    <lineage>
        <taxon>Eukaryota</taxon>
        <taxon>Viridiplantae</taxon>
        <taxon>Streptophyta</taxon>
        <taxon>Embryophyta</taxon>
        <taxon>Tracheophyta</taxon>
        <taxon>Spermatophyta</taxon>
        <taxon>Magnoliopsida</taxon>
        <taxon>Liliopsida</taxon>
        <taxon>Poales</taxon>
        <taxon>Poaceae</taxon>
        <taxon>PACMAD clade</taxon>
        <taxon>Arundinoideae</taxon>
        <taxon>Arundineae</taxon>
        <taxon>Arundo</taxon>
    </lineage>
</organism>
<sequence>MQRRALGRRICVRWLRSPRRSDGAWGEALDGDAAASFPDPGVDELPGAPAAATNSRDAGGAVLHGGATTAPSTEVSGDGASRGSGVGVAAPGASGRGAR</sequence>
<feature type="compositionally biased region" description="Low complexity" evidence="1">
    <location>
        <begin position="87"/>
        <end position="99"/>
    </location>
</feature>
<evidence type="ECO:0000256" key="1">
    <source>
        <dbReference type="SAM" id="MobiDB-lite"/>
    </source>
</evidence>
<evidence type="ECO:0000313" key="2">
    <source>
        <dbReference type="EMBL" id="JAD49203.1"/>
    </source>
</evidence>
<name>A0A0A9AH75_ARUDO</name>